<keyword evidence="3" id="KW-1185">Reference proteome</keyword>
<gene>
    <name evidence="2" type="ORF">MIU77_08780</name>
</gene>
<evidence type="ECO:0000256" key="1">
    <source>
        <dbReference type="SAM" id="SignalP"/>
    </source>
</evidence>
<reference evidence="2" key="1">
    <citation type="submission" date="2022-08" db="EMBL/GenBank/DDBJ databases">
        <title>Complete genome sequence of 14 non-tuberculosis mycobacteria type-strains.</title>
        <authorList>
            <person name="Igarashi Y."/>
            <person name="Osugi A."/>
            <person name="Mitarai S."/>
        </authorList>
    </citation>
    <scope>NUCLEOTIDE SEQUENCE</scope>
    <source>
        <strain evidence="2">DSM 45575</strain>
    </source>
</reference>
<keyword evidence="1" id="KW-0732">Signal</keyword>
<evidence type="ECO:0000313" key="3">
    <source>
        <dbReference type="Proteomes" id="UP001055200"/>
    </source>
</evidence>
<name>A0ABY3U9C7_9MYCO</name>
<sequence>MTRWAPMWAAVLGAALCAAGPARGDALPDCATVDRYAAGAASDCRTVSTDRLGLTFEGRTTAVGPHSYRTAVTVLDGGSDRRQVITEHTDHDYAPRYLLRDLDADGRDELLIITGSGGTGGETMAVWRARDEATTFAPAGEVFGFRTFWQTADGFTAQYAHLGARAGTVTLSRFVDDQLVTVAELRVQAADWPEPPGHPDWERNGATKCALSRDDHPPGALAERTAALRDADIDPAGAQHRFCAEPWVADLYAPYARR</sequence>
<dbReference type="RefSeq" id="WP_240172513.1">
    <property type="nucleotide sequence ID" value="NZ_CP092365.1"/>
</dbReference>
<dbReference type="EMBL" id="CP092365">
    <property type="protein sequence ID" value="ULN54317.1"/>
    <property type="molecule type" value="Genomic_DNA"/>
</dbReference>
<accession>A0ABY3U9C7</accession>
<feature type="signal peptide" evidence="1">
    <location>
        <begin position="1"/>
        <end position="24"/>
    </location>
</feature>
<proteinExistence type="predicted"/>
<feature type="chain" id="PRO_5046367827" evidence="1">
    <location>
        <begin position="25"/>
        <end position="258"/>
    </location>
</feature>
<evidence type="ECO:0000313" key="2">
    <source>
        <dbReference type="EMBL" id="ULN54317.1"/>
    </source>
</evidence>
<organism evidence="2 3">
    <name type="scientific">Mycolicibacillus parakoreensis</name>
    <dbReference type="NCBI Taxonomy" id="1069221"/>
    <lineage>
        <taxon>Bacteria</taxon>
        <taxon>Bacillati</taxon>
        <taxon>Actinomycetota</taxon>
        <taxon>Actinomycetes</taxon>
        <taxon>Mycobacteriales</taxon>
        <taxon>Mycobacteriaceae</taxon>
        <taxon>Mycolicibacillus</taxon>
    </lineage>
</organism>
<protein>
    <submittedName>
        <fullName evidence="2">Uncharacterized protein</fullName>
    </submittedName>
</protein>
<dbReference type="Proteomes" id="UP001055200">
    <property type="component" value="Chromosome"/>
</dbReference>